<dbReference type="EMBL" id="CATNWA010018035">
    <property type="protein sequence ID" value="CAI9604860.1"/>
    <property type="molecule type" value="Genomic_DNA"/>
</dbReference>
<comment type="caution">
    <text evidence="1">The sequence shown here is derived from an EMBL/GenBank/DDBJ whole genome shotgun (WGS) entry which is preliminary data.</text>
</comment>
<gene>
    <name evidence="1" type="ORF">SPARVUS_LOCUS13513886</name>
</gene>
<protein>
    <submittedName>
        <fullName evidence="1">Uncharacterized protein</fullName>
    </submittedName>
</protein>
<evidence type="ECO:0000313" key="2">
    <source>
        <dbReference type="Proteomes" id="UP001162483"/>
    </source>
</evidence>
<feature type="non-terminal residue" evidence="1">
    <location>
        <position position="88"/>
    </location>
</feature>
<proteinExistence type="predicted"/>
<reference evidence="1" key="1">
    <citation type="submission" date="2023-05" db="EMBL/GenBank/DDBJ databases">
        <authorList>
            <person name="Stuckert A."/>
        </authorList>
    </citation>
    <scope>NUCLEOTIDE SEQUENCE</scope>
</reference>
<evidence type="ECO:0000313" key="1">
    <source>
        <dbReference type="EMBL" id="CAI9604860.1"/>
    </source>
</evidence>
<accession>A0ABN9G9N7</accession>
<organism evidence="1 2">
    <name type="scientific">Staurois parvus</name>
    <dbReference type="NCBI Taxonomy" id="386267"/>
    <lineage>
        <taxon>Eukaryota</taxon>
        <taxon>Metazoa</taxon>
        <taxon>Chordata</taxon>
        <taxon>Craniata</taxon>
        <taxon>Vertebrata</taxon>
        <taxon>Euteleostomi</taxon>
        <taxon>Amphibia</taxon>
        <taxon>Batrachia</taxon>
        <taxon>Anura</taxon>
        <taxon>Neobatrachia</taxon>
        <taxon>Ranoidea</taxon>
        <taxon>Ranidae</taxon>
        <taxon>Staurois</taxon>
    </lineage>
</organism>
<sequence length="88" mass="9630">MYTQQGQFSTRVVCAHNRDSSAHGWSVHTTGTVQDMGGLCTQQGQFRTRVICAHNRDSSGHGWWVALVGTGGWHCWAQVGTSGHRCVT</sequence>
<dbReference type="Proteomes" id="UP001162483">
    <property type="component" value="Unassembled WGS sequence"/>
</dbReference>
<keyword evidence="2" id="KW-1185">Reference proteome</keyword>
<name>A0ABN9G9N7_9NEOB</name>